<evidence type="ECO:0000313" key="1">
    <source>
        <dbReference type="EMBL" id="SOE73959.1"/>
    </source>
</evidence>
<reference evidence="1 2" key="1">
    <citation type="submission" date="2017-09" db="EMBL/GenBank/DDBJ databases">
        <authorList>
            <person name="Ehlers B."/>
            <person name="Leendertz F.H."/>
        </authorList>
    </citation>
    <scope>NUCLEOTIDE SEQUENCE [LARGE SCALE GENOMIC DNA]</scope>
    <source>
        <strain evidence="1 2">CGMCC 1.05381</strain>
    </source>
</reference>
<dbReference type="RefSeq" id="WP_097061945.1">
    <property type="nucleotide sequence ID" value="NZ_BMLC01000001.1"/>
</dbReference>
<keyword evidence="2" id="KW-1185">Reference proteome</keyword>
<evidence type="ECO:0000313" key="2">
    <source>
        <dbReference type="Proteomes" id="UP000219440"/>
    </source>
</evidence>
<dbReference type="Proteomes" id="UP000219440">
    <property type="component" value="Unassembled WGS sequence"/>
</dbReference>
<gene>
    <name evidence="1" type="ORF">SAMN06296378_2901</name>
</gene>
<name>A0A2C9A3C4_9MICO</name>
<sequence length="99" mass="10560">MPSYRVTMAIGALAPGVTPDRVLPAARTAAWELVVVEAAELQVVSGQARIVVRFAADDPEIAAQVAQHVATVTATTAVINSWRLTKRDGSRWNPVRTAP</sequence>
<accession>A0A2C9A3C4</accession>
<organism evidence="1 2">
    <name type="scientific">Salinibacterium xinjiangense</name>
    <dbReference type="NCBI Taxonomy" id="386302"/>
    <lineage>
        <taxon>Bacteria</taxon>
        <taxon>Bacillati</taxon>
        <taxon>Actinomycetota</taxon>
        <taxon>Actinomycetes</taxon>
        <taxon>Micrococcales</taxon>
        <taxon>Microbacteriaceae</taxon>
        <taxon>Salinibacterium</taxon>
    </lineage>
</organism>
<dbReference type="AlphaFoldDB" id="A0A2C9A3C4"/>
<protein>
    <submittedName>
        <fullName evidence="1">Uncharacterized protein</fullName>
    </submittedName>
</protein>
<proteinExistence type="predicted"/>
<dbReference type="EMBL" id="OCST01000006">
    <property type="protein sequence ID" value="SOE73959.1"/>
    <property type="molecule type" value="Genomic_DNA"/>
</dbReference>